<dbReference type="EMBL" id="JAOAOG010000272">
    <property type="protein sequence ID" value="KAJ6234001.1"/>
    <property type="molecule type" value="Genomic_DNA"/>
</dbReference>
<dbReference type="PROSITE" id="PS50030">
    <property type="entry name" value="UBA"/>
    <property type="match status" value="1"/>
</dbReference>
<protein>
    <submittedName>
        <fullName evidence="5">Specific protease</fullName>
    </submittedName>
</protein>
<feature type="domain" description="USP" evidence="4">
    <location>
        <begin position="193"/>
        <end position="699"/>
    </location>
</feature>
<comment type="caution">
    <text evidence="5">The sequence shown here is derived from an EMBL/GenBank/DDBJ whole genome shotgun (WGS) entry which is preliminary data.</text>
</comment>
<dbReference type="InterPro" id="IPR038765">
    <property type="entry name" value="Papain-like_cys_pep_sf"/>
</dbReference>
<dbReference type="InterPro" id="IPR050164">
    <property type="entry name" value="Peptidase_C19"/>
</dbReference>
<feature type="region of interest" description="Disordered" evidence="2">
    <location>
        <begin position="326"/>
        <end position="374"/>
    </location>
</feature>
<feature type="coiled-coil region" evidence="1">
    <location>
        <begin position="722"/>
        <end position="765"/>
    </location>
</feature>
<evidence type="ECO:0000259" key="3">
    <source>
        <dbReference type="PROSITE" id="PS50030"/>
    </source>
</evidence>
<evidence type="ECO:0000259" key="4">
    <source>
        <dbReference type="PROSITE" id="PS50235"/>
    </source>
</evidence>
<feature type="coiled-coil region" evidence="1">
    <location>
        <begin position="517"/>
        <end position="547"/>
    </location>
</feature>
<dbReference type="GO" id="GO:0006508">
    <property type="term" value="P:proteolysis"/>
    <property type="evidence" value="ECO:0007669"/>
    <property type="project" value="UniProtKB-KW"/>
</dbReference>
<dbReference type="GO" id="GO:0008233">
    <property type="term" value="F:peptidase activity"/>
    <property type="evidence" value="ECO:0007669"/>
    <property type="project" value="UniProtKB-KW"/>
</dbReference>
<dbReference type="PROSITE" id="PS00972">
    <property type="entry name" value="USP_1"/>
    <property type="match status" value="1"/>
</dbReference>
<dbReference type="InterPro" id="IPR018200">
    <property type="entry name" value="USP_CS"/>
</dbReference>
<evidence type="ECO:0000313" key="5">
    <source>
        <dbReference type="EMBL" id="KAJ6234001.1"/>
    </source>
</evidence>
<keyword evidence="5" id="KW-0378">Hydrolase</keyword>
<keyword evidence="6" id="KW-1185">Reference proteome</keyword>
<dbReference type="SUPFAM" id="SSF54001">
    <property type="entry name" value="Cysteine proteinases"/>
    <property type="match status" value="1"/>
</dbReference>
<sequence length="1087" mass="129091">MSETIIESVVGMGFERSKVLKAIENLYEPITITEIIEEILNPKQASTATTNTNVPTSFNEVVEQGTNLNTTDPETSFNNNLTRPIPIRQQYLYNVDNGENPTELLSSEHPRDSHVALDDIKHLFDNDPIQNTHRNNQTNTNINQNTNAMLDSKTFENENNNVVDKSQQEIENWWDIPWPKNPFEKIRIEGTPCGLINVGNTCYVNSMIQSYFMLPQFRKKIILFETINEEIENLNDKQSNEKKIDLQELKMIDQLQRLFSSMISSNLRFVNPKRAIKMLFNTNDVDEFFKFGQQNDVLEFHDKFCEKIEQGINCLIKLKNLKEQPIQTDQEKEGEKEPEKEGEKHKDKEKKKEKEEKKEKEKEKQQQQQSKEIEKEIEKETKIKTEKEIIEKTWMSDLFYGESAISITGIDEQKKEFEYINHEKLGRIILDIKYGDLYSSLDSYTLETGIKYKIQSKYKTTVSKETSFENLPKILIFQLQRAVFDKNTLQSKKNNQPFKFEKQIFLDRYIYKNLEKRRNSRILLKKLKLEKEELLNELKKLNNYNETNMTLVQSLEHVEKYFKIINKDDDDDVNVNSDLIKGQKRNDLNRAKTIIFKHKTQIKEKIQNLNNTIADIQNKINNIFVTEKTVGYTIHSVLIHRGNVRSGHYFSFVYDSFNENWWKFNDREVTIIDEEEAMRSSIGEKDSTTNAYCLIYVTSDFDKTDLNKSITNHRKIIPTEIKQEVQHQNQLFQQEVEKWKKEEEKKKTKKEIEEYERTINNKISILGTKLNVHNSTEKRYPLKSLKYYMILCNKKNICKYLLLKEHLNQVKMENVEENNDELEKLMGVEYDENEIETEKEKEKEKEKEIEIEREKKKKKIIKKIINQNINEITNEIQRISFNYSRFLTCHELLVSAFKNMYSHRYNQALLEIYAIMKKVEKYQIQEMNINFKNLLNLCIKEIYTQTYKQFKNLFLNLYFDNSNKNNSPIKIIKIAHKISHLISQSNIPEKKDPILQILFPEMIQKSKKLHSNMVSKLQRLKLNFNNTDNIDLISQINSILEFFENKIQFESIEIPLPNTNQIHKIKKTLYKDFKNSYRNISHRFTNL</sequence>
<evidence type="ECO:0000256" key="2">
    <source>
        <dbReference type="SAM" id="MobiDB-lite"/>
    </source>
</evidence>
<keyword evidence="5" id="KW-0645">Protease</keyword>
<dbReference type="InterPro" id="IPR015940">
    <property type="entry name" value="UBA"/>
</dbReference>
<keyword evidence="1" id="KW-0175">Coiled coil</keyword>
<dbReference type="PROSITE" id="PS50235">
    <property type="entry name" value="USP_3"/>
    <property type="match status" value="1"/>
</dbReference>
<accession>A0ABQ8XN66</accession>
<proteinExistence type="predicted"/>
<reference evidence="5" key="1">
    <citation type="submission" date="2022-08" db="EMBL/GenBank/DDBJ databases">
        <title>Novel sulfate-reducing endosymbionts in the free-living metamonad Anaeramoeba.</title>
        <authorList>
            <person name="Jerlstrom-Hultqvist J."/>
            <person name="Cepicka I."/>
            <person name="Gallot-Lavallee L."/>
            <person name="Salas-Leiva D."/>
            <person name="Curtis B.A."/>
            <person name="Zahonova K."/>
            <person name="Pipaliya S."/>
            <person name="Dacks J."/>
            <person name="Roger A.J."/>
        </authorList>
    </citation>
    <scope>NUCLEOTIDE SEQUENCE</scope>
    <source>
        <strain evidence="5">Schooner1</strain>
    </source>
</reference>
<evidence type="ECO:0000256" key="1">
    <source>
        <dbReference type="SAM" id="Coils"/>
    </source>
</evidence>
<feature type="compositionally biased region" description="Basic and acidic residues" evidence="2">
    <location>
        <begin position="329"/>
        <end position="374"/>
    </location>
</feature>
<dbReference type="Pfam" id="PF00443">
    <property type="entry name" value="UCH"/>
    <property type="match status" value="1"/>
</dbReference>
<name>A0ABQ8XN66_9EUKA</name>
<organism evidence="5 6">
    <name type="scientific">Anaeramoeba flamelloides</name>
    <dbReference type="NCBI Taxonomy" id="1746091"/>
    <lineage>
        <taxon>Eukaryota</taxon>
        <taxon>Metamonada</taxon>
        <taxon>Anaeramoebidae</taxon>
        <taxon>Anaeramoeba</taxon>
    </lineage>
</organism>
<gene>
    <name evidence="5" type="ORF">M0813_00635</name>
</gene>
<evidence type="ECO:0000313" key="6">
    <source>
        <dbReference type="Proteomes" id="UP001150062"/>
    </source>
</evidence>
<dbReference type="InterPro" id="IPR001394">
    <property type="entry name" value="Peptidase_C19_UCH"/>
</dbReference>
<dbReference type="Gene3D" id="3.90.70.10">
    <property type="entry name" value="Cysteine proteinases"/>
    <property type="match status" value="1"/>
</dbReference>
<dbReference type="InterPro" id="IPR028889">
    <property type="entry name" value="USP"/>
</dbReference>
<feature type="domain" description="UBA" evidence="3">
    <location>
        <begin position="1"/>
        <end position="25"/>
    </location>
</feature>
<dbReference type="Proteomes" id="UP001150062">
    <property type="component" value="Unassembled WGS sequence"/>
</dbReference>
<dbReference type="PANTHER" id="PTHR24006">
    <property type="entry name" value="UBIQUITIN CARBOXYL-TERMINAL HYDROLASE"/>
    <property type="match status" value="1"/>
</dbReference>
<feature type="coiled-coil region" evidence="1">
    <location>
        <begin position="812"/>
        <end position="859"/>
    </location>
</feature>